<sequence>MKGKRRAVHGAASPATATTGLSPLHRQDIPVSLKVAISAIRRWILFERTFYFGCTQCEIEYDWQHLGPPPASFGPLLQRAEPLTPTSNARAHSSPTSGLRGVLEMLYEDTRLFGVGALILP</sequence>
<organism evidence="1 2">
    <name type="scientific">Ceratobasidium theobromae</name>
    <dbReference type="NCBI Taxonomy" id="1582974"/>
    <lineage>
        <taxon>Eukaryota</taxon>
        <taxon>Fungi</taxon>
        <taxon>Dikarya</taxon>
        <taxon>Basidiomycota</taxon>
        <taxon>Agaricomycotina</taxon>
        <taxon>Agaricomycetes</taxon>
        <taxon>Cantharellales</taxon>
        <taxon>Ceratobasidiaceae</taxon>
        <taxon>Ceratobasidium</taxon>
    </lineage>
</organism>
<proteinExistence type="predicted"/>
<evidence type="ECO:0000313" key="1">
    <source>
        <dbReference type="EMBL" id="KAB5589418.1"/>
    </source>
</evidence>
<comment type="caution">
    <text evidence="1">The sequence shown here is derived from an EMBL/GenBank/DDBJ whole genome shotgun (WGS) entry which is preliminary data.</text>
</comment>
<dbReference type="AlphaFoldDB" id="A0A5N5QD93"/>
<reference evidence="1 2" key="1">
    <citation type="journal article" date="2019" name="Fungal Biol. Biotechnol.">
        <title>Draft genome sequence of fastidious pathogen Ceratobasidium theobromae, which causes vascular-streak dieback in Theobroma cacao.</title>
        <authorList>
            <person name="Ali S.S."/>
            <person name="Asman A."/>
            <person name="Shao J."/>
            <person name="Firmansyah A.P."/>
            <person name="Susilo A.W."/>
            <person name="Rosmana A."/>
            <person name="McMahon P."/>
            <person name="Junaid M."/>
            <person name="Guest D."/>
            <person name="Kheng T.Y."/>
            <person name="Meinhardt L.W."/>
            <person name="Bailey B.A."/>
        </authorList>
    </citation>
    <scope>NUCLEOTIDE SEQUENCE [LARGE SCALE GENOMIC DNA]</scope>
    <source>
        <strain evidence="1 2">CT2</strain>
    </source>
</reference>
<gene>
    <name evidence="1" type="ORF">CTheo_7143</name>
</gene>
<dbReference type="EMBL" id="SSOP01000273">
    <property type="protein sequence ID" value="KAB5589418.1"/>
    <property type="molecule type" value="Genomic_DNA"/>
</dbReference>
<dbReference type="Proteomes" id="UP000383932">
    <property type="component" value="Unassembled WGS sequence"/>
</dbReference>
<keyword evidence="2" id="KW-1185">Reference proteome</keyword>
<evidence type="ECO:0000313" key="2">
    <source>
        <dbReference type="Proteomes" id="UP000383932"/>
    </source>
</evidence>
<protein>
    <submittedName>
        <fullName evidence="1">Uncharacterized protein</fullName>
    </submittedName>
</protein>
<accession>A0A5N5QD93</accession>
<name>A0A5N5QD93_9AGAM</name>